<dbReference type="GO" id="GO:0140359">
    <property type="term" value="F:ABC-type transporter activity"/>
    <property type="evidence" value="ECO:0007669"/>
    <property type="project" value="InterPro"/>
</dbReference>
<dbReference type="InterPro" id="IPR050334">
    <property type="entry name" value="Molybdenum_import_ModC"/>
</dbReference>
<dbReference type="PANTHER" id="PTHR43514">
    <property type="entry name" value="ABC TRANSPORTER I FAMILY MEMBER 10"/>
    <property type="match status" value="1"/>
</dbReference>
<dbReference type="GO" id="GO:0015098">
    <property type="term" value="F:molybdate ion transmembrane transporter activity"/>
    <property type="evidence" value="ECO:0007669"/>
    <property type="project" value="InterPro"/>
</dbReference>
<dbReference type="InterPro" id="IPR011868">
    <property type="entry name" value="ModC_ABC_ATP-bd"/>
</dbReference>
<evidence type="ECO:0000256" key="3">
    <source>
        <dbReference type="ARBA" id="ARBA00022505"/>
    </source>
</evidence>
<keyword evidence="3 9" id="KW-0500">Molybdenum</keyword>
<dbReference type="PROSITE" id="PS51866">
    <property type="entry name" value="MOP"/>
    <property type="match status" value="1"/>
</dbReference>
<dbReference type="PROSITE" id="PS00211">
    <property type="entry name" value="ABC_TRANSPORTER_1"/>
    <property type="match status" value="1"/>
</dbReference>
<evidence type="ECO:0000256" key="9">
    <source>
        <dbReference type="PROSITE-ProRule" id="PRU01213"/>
    </source>
</evidence>
<dbReference type="FunFam" id="3.40.50.300:FF:000634">
    <property type="entry name" value="Molybdenum import ATP-binding protein ModC"/>
    <property type="match status" value="1"/>
</dbReference>
<evidence type="ECO:0000256" key="5">
    <source>
        <dbReference type="ARBA" id="ARBA00022741"/>
    </source>
</evidence>
<evidence type="ECO:0000256" key="8">
    <source>
        <dbReference type="ARBA" id="ARBA00023136"/>
    </source>
</evidence>
<dbReference type="Gene3D" id="3.40.50.300">
    <property type="entry name" value="P-loop containing nucleotide triphosphate hydrolases"/>
    <property type="match status" value="1"/>
</dbReference>
<keyword evidence="7" id="KW-1278">Translocase</keyword>
<evidence type="ECO:0000256" key="6">
    <source>
        <dbReference type="ARBA" id="ARBA00022840"/>
    </source>
</evidence>
<dbReference type="InterPro" id="IPR005116">
    <property type="entry name" value="Transp-assoc_OB_typ1"/>
</dbReference>
<feature type="domain" description="Mop" evidence="11">
    <location>
        <begin position="290"/>
        <end position="351"/>
    </location>
</feature>
<dbReference type="GO" id="GO:0016887">
    <property type="term" value="F:ATP hydrolysis activity"/>
    <property type="evidence" value="ECO:0007669"/>
    <property type="project" value="InterPro"/>
</dbReference>
<comment type="caution">
    <text evidence="12">The sequence shown here is derived from an EMBL/GenBank/DDBJ whole genome shotgun (WGS) entry which is preliminary data.</text>
</comment>
<gene>
    <name evidence="12" type="ORF">DPV98_01470</name>
</gene>
<keyword evidence="5" id="KW-0547">Nucleotide-binding</keyword>
<dbReference type="SMART" id="SM00382">
    <property type="entry name" value="AAA"/>
    <property type="match status" value="1"/>
</dbReference>
<accession>A0A369ZHL2</accession>
<dbReference type="NCBIfam" id="TIGR02142">
    <property type="entry name" value="modC_ABC"/>
    <property type="match status" value="1"/>
</dbReference>
<dbReference type="NCBIfam" id="NF008355">
    <property type="entry name" value="PRK11144.1"/>
    <property type="match status" value="1"/>
</dbReference>
<evidence type="ECO:0000259" key="11">
    <source>
        <dbReference type="PROSITE" id="PS51866"/>
    </source>
</evidence>
<dbReference type="InterPro" id="IPR027417">
    <property type="entry name" value="P-loop_NTPase"/>
</dbReference>
<evidence type="ECO:0000256" key="2">
    <source>
        <dbReference type="ARBA" id="ARBA00022475"/>
    </source>
</evidence>
<organism evidence="12 13">
    <name type="scientific">Haemophilus parahaemolyticus</name>
    <dbReference type="NCBI Taxonomy" id="735"/>
    <lineage>
        <taxon>Bacteria</taxon>
        <taxon>Pseudomonadati</taxon>
        <taxon>Pseudomonadota</taxon>
        <taxon>Gammaproteobacteria</taxon>
        <taxon>Pasteurellales</taxon>
        <taxon>Pasteurellaceae</taxon>
        <taxon>Haemophilus</taxon>
    </lineage>
</organism>
<dbReference type="AlphaFoldDB" id="A0A369ZHL2"/>
<reference evidence="12 13" key="1">
    <citation type="submission" date="2018-05" db="EMBL/GenBank/DDBJ databases">
        <title>Draft Genome Sequences for a Diverse set of 7 Haemophilus Species.</title>
        <authorList>
            <person name="Nichols M."/>
            <person name="Topaz N."/>
            <person name="Wang X."/>
            <person name="Wang X."/>
            <person name="Boxrud D."/>
        </authorList>
    </citation>
    <scope>NUCLEOTIDE SEQUENCE [LARGE SCALE GENOMIC DNA]</scope>
    <source>
        <strain evidence="12 13">C2010039593</strain>
    </source>
</reference>
<dbReference type="Proteomes" id="UP000253999">
    <property type="component" value="Unassembled WGS sequence"/>
</dbReference>
<dbReference type="InterPro" id="IPR004606">
    <property type="entry name" value="Mop_domain"/>
</dbReference>
<dbReference type="EC" id="3.6.3.29" evidence="12"/>
<evidence type="ECO:0000259" key="10">
    <source>
        <dbReference type="PROSITE" id="PS50893"/>
    </source>
</evidence>
<keyword evidence="1" id="KW-0813">Transport</keyword>
<sequence>MLKINVKKTLGALSLNLNIDIPAKGVTAIFGRSGAGKSSLINLVAGLITPQSGSITLNDNVLFDSKQKINLPPEKRHIGYVFQEHRLFPHYTVEKNLKYGCKRFNSGYFLQIVELLGIQHLLERFPLSLSGGEKQRVAIGRALLSNPDILLMDEPLSALDLPRKQELLNYLDQLSSQLEIPILYVTHSLDEIIRLADQVILIEQGHIMAFNQVKSIWQHSAFQQWLPEQYHLSLLELPIKLHQIDYQMVELSLGTQSLWVSELPRYQLNNRVRITINSRDVSITLEKPQNTSIRNILQGEICQIQQQSQQVNVEVNVEGQKIWASISLWAFNDLQLSVGQNVYLQIKSVSL</sequence>
<keyword evidence="8" id="KW-0472">Membrane</keyword>
<dbReference type="Pfam" id="PF00005">
    <property type="entry name" value="ABC_tran"/>
    <property type="match status" value="1"/>
</dbReference>
<name>A0A369ZHL2_HAEPH</name>
<dbReference type="GO" id="GO:0005524">
    <property type="term" value="F:ATP binding"/>
    <property type="evidence" value="ECO:0007669"/>
    <property type="project" value="UniProtKB-KW"/>
</dbReference>
<feature type="domain" description="ABC transporter" evidence="10">
    <location>
        <begin position="1"/>
        <end position="229"/>
    </location>
</feature>
<dbReference type="SUPFAM" id="SSF50331">
    <property type="entry name" value="MOP-like"/>
    <property type="match status" value="1"/>
</dbReference>
<dbReference type="PROSITE" id="PS50893">
    <property type="entry name" value="ABC_TRANSPORTER_2"/>
    <property type="match status" value="1"/>
</dbReference>
<dbReference type="InterPro" id="IPR008995">
    <property type="entry name" value="Mo/tungstate-bd_C_term_dom"/>
</dbReference>
<evidence type="ECO:0000256" key="4">
    <source>
        <dbReference type="ARBA" id="ARBA00022519"/>
    </source>
</evidence>
<dbReference type="GO" id="GO:0016020">
    <property type="term" value="C:membrane"/>
    <property type="evidence" value="ECO:0007669"/>
    <property type="project" value="InterPro"/>
</dbReference>
<dbReference type="STRING" id="735.B0185_03150"/>
<dbReference type="PANTHER" id="PTHR43514:SF4">
    <property type="entry name" value="ABC TRANSPORTER I FAMILY MEMBER 10"/>
    <property type="match status" value="1"/>
</dbReference>
<keyword evidence="6 12" id="KW-0067">ATP-binding</keyword>
<evidence type="ECO:0000313" key="12">
    <source>
        <dbReference type="EMBL" id="RDF05964.1"/>
    </source>
</evidence>
<proteinExistence type="predicted"/>
<protein>
    <submittedName>
        <fullName evidence="12">Molybdenum ABC transporter ATP-binding protein ModC</fullName>
        <ecNumber evidence="12">3.6.3.29</ecNumber>
    </submittedName>
</protein>
<dbReference type="RefSeq" id="WP_111312333.1">
    <property type="nucleotide sequence ID" value="NZ_QEQD01000001.1"/>
</dbReference>
<keyword evidence="12" id="KW-0378">Hydrolase</keyword>
<dbReference type="InterPro" id="IPR003593">
    <property type="entry name" value="AAA+_ATPase"/>
</dbReference>
<dbReference type="InterPro" id="IPR017871">
    <property type="entry name" value="ABC_transporter-like_CS"/>
</dbReference>
<evidence type="ECO:0000256" key="7">
    <source>
        <dbReference type="ARBA" id="ARBA00022967"/>
    </source>
</evidence>
<evidence type="ECO:0000313" key="13">
    <source>
        <dbReference type="Proteomes" id="UP000253999"/>
    </source>
</evidence>
<dbReference type="InterPro" id="IPR003439">
    <property type="entry name" value="ABC_transporter-like_ATP-bd"/>
</dbReference>
<dbReference type="SUPFAM" id="SSF52540">
    <property type="entry name" value="P-loop containing nucleoside triphosphate hydrolases"/>
    <property type="match status" value="1"/>
</dbReference>
<dbReference type="EMBL" id="QEQD01000001">
    <property type="protein sequence ID" value="RDF05964.1"/>
    <property type="molecule type" value="Genomic_DNA"/>
</dbReference>
<dbReference type="Gene3D" id="2.40.50.100">
    <property type="match status" value="1"/>
</dbReference>
<dbReference type="Pfam" id="PF03459">
    <property type="entry name" value="TOBE"/>
    <property type="match status" value="1"/>
</dbReference>
<keyword evidence="2" id="KW-1003">Cell membrane</keyword>
<keyword evidence="4" id="KW-0997">Cell inner membrane</keyword>
<evidence type="ECO:0000256" key="1">
    <source>
        <dbReference type="ARBA" id="ARBA00022448"/>
    </source>
</evidence>